<accession>M1DFR2</accession>
<dbReference type="GO" id="GO:0009579">
    <property type="term" value="C:thylakoid"/>
    <property type="evidence" value="ECO:0000318"/>
    <property type="project" value="GO_Central"/>
</dbReference>
<proteinExistence type="predicted"/>
<name>M1DFR2_SOLTU</name>
<dbReference type="Gramene" id="PGSC0003DMT400088334">
    <property type="protein sequence ID" value="PGSC0003DMT400088334"/>
    <property type="gene ID" value="PGSC0003DMG400037905"/>
</dbReference>
<dbReference type="Pfam" id="PF20167">
    <property type="entry name" value="Transposase_32"/>
    <property type="match status" value="1"/>
</dbReference>
<evidence type="ECO:0000259" key="2">
    <source>
        <dbReference type="Pfam" id="PF20167"/>
    </source>
</evidence>
<evidence type="ECO:0000256" key="1">
    <source>
        <dbReference type="SAM" id="MobiDB-lite"/>
    </source>
</evidence>
<keyword evidence="4" id="KW-1185">Reference proteome</keyword>
<protein>
    <submittedName>
        <fullName evidence="3">Polyprotein protein</fullName>
    </submittedName>
</protein>
<dbReference type="PaxDb" id="4113-PGSC0003DMT400088334"/>
<reference evidence="3" key="2">
    <citation type="submission" date="2015-06" db="UniProtKB">
        <authorList>
            <consortium name="EnsemblPlants"/>
        </authorList>
    </citation>
    <scope>IDENTIFICATION</scope>
    <source>
        <strain evidence="3">DM1-3 516 R44</strain>
    </source>
</reference>
<evidence type="ECO:0000313" key="3">
    <source>
        <dbReference type="EnsemblPlants" id="PGSC0003DMT400088334"/>
    </source>
</evidence>
<dbReference type="EnsemblPlants" id="PGSC0003DMT400088334">
    <property type="protein sequence ID" value="PGSC0003DMT400088334"/>
    <property type="gene ID" value="PGSC0003DMG400037905"/>
</dbReference>
<organism evidence="3 4">
    <name type="scientific">Solanum tuberosum</name>
    <name type="common">Potato</name>
    <dbReference type="NCBI Taxonomy" id="4113"/>
    <lineage>
        <taxon>Eukaryota</taxon>
        <taxon>Viridiplantae</taxon>
        <taxon>Streptophyta</taxon>
        <taxon>Embryophyta</taxon>
        <taxon>Tracheophyta</taxon>
        <taxon>Spermatophyta</taxon>
        <taxon>Magnoliopsida</taxon>
        <taxon>eudicotyledons</taxon>
        <taxon>Gunneridae</taxon>
        <taxon>Pentapetalae</taxon>
        <taxon>asterids</taxon>
        <taxon>lamiids</taxon>
        <taxon>Solanales</taxon>
        <taxon>Solanaceae</taxon>
        <taxon>Solanoideae</taxon>
        <taxon>Solaneae</taxon>
        <taxon>Solanum</taxon>
    </lineage>
</organism>
<feature type="region of interest" description="Disordered" evidence="1">
    <location>
        <begin position="254"/>
        <end position="278"/>
    </location>
</feature>
<sequence length="278" mass="30705">MSTDKVIDRYPEIMRCLKSHKFQIFTKPCGPYIPRWVREFYNAYSAMIPQRNKQTAAFKPVDYVVVQGKKVLCDSTTINVVLECTNNIADPHQYKIKTKSFEGIKSWLAPLICDGTPRWMGQLAHSTDRRATRLEASISSMIQTALADAVTPLSAAIDAFLARIEMCERSQGATEEVTALRATIVVLRGNVDQLKFTDMSMIFGTVDIPYDPDMPPATTGDEVRVEQTANPEFEASLVDTQLATHSATTFPSEVTQGTDAQVQIDAPGSDTQTDGATV</sequence>
<dbReference type="AlphaFoldDB" id="M1DFR2"/>
<dbReference type="GO" id="GO:0009523">
    <property type="term" value="C:photosystem II"/>
    <property type="evidence" value="ECO:0000318"/>
    <property type="project" value="GO_Central"/>
</dbReference>
<dbReference type="InterPro" id="IPR046796">
    <property type="entry name" value="Transposase_32_dom"/>
</dbReference>
<feature type="domain" description="Putative plant transposon protein" evidence="2">
    <location>
        <begin position="19"/>
        <end position="125"/>
    </location>
</feature>
<reference evidence="4" key="1">
    <citation type="journal article" date="2011" name="Nature">
        <title>Genome sequence and analysis of the tuber crop potato.</title>
        <authorList>
            <consortium name="The Potato Genome Sequencing Consortium"/>
        </authorList>
    </citation>
    <scope>NUCLEOTIDE SEQUENCE [LARGE SCALE GENOMIC DNA]</scope>
    <source>
        <strain evidence="4">cv. DM1-3 516 R44</strain>
    </source>
</reference>
<dbReference type="PANTHER" id="PTHR33180">
    <property type="entry name" value="PHOTOSYSTEM II CP43 REACTION CENTER PROTEIN"/>
    <property type="match status" value="1"/>
</dbReference>
<dbReference type="HOGENOM" id="CLU_029307_12_0_1"/>
<feature type="compositionally biased region" description="Polar residues" evidence="1">
    <location>
        <begin position="269"/>
        <end position="278"/>
    </location>
</feature>
<dbReference type="Proteomes" id="UP000011115">
    <property type="component" value="Unassembled WGS sequence"/>
</dbReference>
<dbReference type="InParanoid" id="M1DFR2"/>
<dbReference type="PANTHER" id="PTHR33180:SF31">
    <property type="entry name" value="POLYPROTEIN PROTEIN"/>
    <property type="match status" value="1"/>
</dbReference>
<evidence type="ECO:0000313" key="4">
    <source>
        <dbReference type="Proteomes" id="UP000011115"/>
    </source>
</evidence>